<dbReference type="EMBL" id="FQWL01000011">
    <property type="protein sequence ID" value="SHH09334.1"/>
    <property type="molecule type" value="Genomic_DNA"/>
</dbReference>
<feature type="transmembrane region" description="Helical" evidence="1">
    <location>
        <begin position="12"/>
        <end position="31"/>
    </location>
</feature>
<organism evidence="2 3">
    <name type="scientific">Flagellimonas flava</name>
    <dbReference type="NCBI Taxonomy" id="570519"/>
    <lineage>
        <taxon>Bacteria</taxon>
        <taxon>Pseudomonadati</taxon>
        <taxon>Bacteroidota</taxon>
        <taxon>Flavobacteriia</taxon>
        <taxon>Flavobacteriales</taxon>
        <taxon>Flavobacteriaceae</taxon>
        <taxon>Flagellimonas</taxon>
    </lineage>
</organism>
<keyword evidence="1" id="KW-0472">Membrane</keyword>
<dbReference type="Proteomes" id="UP000184532">
    <property type="component" value="Unassembled WGS sequence"/>
</dbReference>
<gene>
    <name evidence="2" type="ORF">SAMN04488116_3515</name>
</gene>
<evidence type="ECO:0000256" key="1">
    <source>
        <dbReference type="SAM" id="Phobius"/>
    </source>
</evidence>
<name>A0A1M5Q5C4_9FLAO</name>
<sequence length="123" mass="14364">MQFLKNAKKVDKIGFIFLVSVLLCVTIFHLIKNKSVADNRTHTIGKIAKLKHIKKSSYYLKYTYLVDGNKYIGKCGVRYFECSSENHCIGSEIDVFYSSVEPKYSQVDLRQFEKYKTEIYLIE</sequence>
<dbReference type="AlphaFoldDB" id="A0A1M5Q5C4"/>
<evidence type="ECO:0000313" key="3">
    <source>
        <dbReference type="Proteomes" id="UP000184532"/>
    </source>
</evidence>
<accession>A0A1M5Q5C4</accession>
<evidence type="ECO:0000313" key="2">
    <source>
        <dbReference type="EMBL" id="SHH09334.1"/>
    </source>
</evidence>
<keyword evidence="1" id="KW-1133">Transmembrane helix</keyword>
<reference evidence="3" key="1">
    <citation type="submission" date="2016-11" db="EMBL/GenBank/DDBJ databases">
        <authorList>
            <person name="Varghese N."/>
            <person name="Submissions S."/>
        </authorList>
    </citation>
    <scope>NUCLEOTIDE SEQUENCE [LARGE SCALE GENOMIC DNA]</scope>
    <source>
        <strain evidence="3">DSM 22638</strain>
    </source>
</reference>
<protein>
    <submittedName>
        <fullName evidence="2">Uncharacterized protein</fullName>
    </submittedName>
</protein>
<dbReference type="STRING" id="570519.SAMN04488116_3515"/>
<keyword evidence="1" id="KW-0812">Transmembrane</keyword>
<keyword evidence="3" id="KW-1185">Reference proteome</keyword>
<proteinExistence type="predicted"/>